<dbReference type="GO" id="GO:0004789">
    <property type="term" value="F:thiamine-phosphate diphosphorylase activity"/>
    <property type="evidence" value="ECO:0007669"/>
    <property type="project" value="UniProtKB-EC"/>
</dbReference>
<comment type="catalytic activity">
    <reaction evidence="7 9 10">
        <text>2-(2-carboxy-4-methylthiazol-5-yl)ethyl phosphate + 4-amino-2-methyl-5-(diphosphooxymethyl)pyrimidine + 2 H(+) = thiamine phosphate + CO2 + diphosphate</text>
        <dbReference type="Rhea" id="RHEA:47848"/>
        <dbReference type="ChEBI" id="CHEBI:15378"/>
        <dbReference type="ChEBI" id="CHEBI:16526"/>
        <dbReference type="ChEBI" id="CHEBI:33019"/>
        <dbReference type="ChEBI" id="CHEBI:37575"/>
        <dbReference type="ChEBI" id="CHEBI:57841"/>
        <dbReference type="ChEBI" id="CHEBI:62890"/>
        <dbReference type="EC" id="2.5.1.3"/>
    </reaction>
</comment>
<dbReference type="HAMAP" id="MF_00097">
    <property type="entry name" value="TMP_synthase"/>
    <property type="match status" value="1"/>
</dbReference>
<dbReference type="InterPro" id="IPR034291">
    <property type="entry name" value="TMP_synthase"/>
</dbReference>
<evidence type="ECO:0000313" key="13">
    <source>
        <dbReference type="EMBL" id="QBR47026.1"/>
    </source>
</evidence>
<dbReference type="InterPro" id="IPR013785">
    <property type="entry name" value="Aldolase_TIM"/>
</dbReference>
<feature type="binding site" evidence="9">
    <location>
        <begin position="41"/>
        <end position="45"/>
    </location>
    <ligand>
        <name>4-amino-2-methyl-5-(diphosphooxymethyl)pyrimidine</name>
        <dbReference type="ChEBI" id="CHEBI:57841"/>
    </ligand>
</feature>
<dbReference type="InterPro" id="IPR036206">
    <property type="entry name" value="ThiamineP_synth_sf"/>
</dbReference>
<gene>
    <name evidence="9" type="primary">thiE</name>
    <name evidence="13" type="ORF">EW139_02390</name>
</gene>
<feature type="binding site" evidence="9">
    <location>
        <begin position="141"/>
        <end position="143"/>
    </location>
    <ligand>
        <name>2-[(2R,5Z)-2-carboxy-4-methylthiazol-5(2H)-ylidene]ethyl phosphate</name>
        <dbReference type="ChEBI" id="CHEBI:62899"/>
    </ligand>
</feature>
<evidence type="ECO:0000256" key="10">
    <source>
        <dbReference type="RuleBase" id="RU003826"/>
    </source>
</evidence>
<sequence length="212" mass="22600">MIFKQAMLARYFILGTQNVASEAVFFDVLTQALAHGITLFQYREKGPGALTGSEKRRVAQRVRELTTQYQVPLVIDDDIDLAHAIKADGVHFGQGDGDIKKNIQASQPLFVGVSVSTQEEYDRIAGLSGIDNVGIGPVFATMSKADAKPAIGISGLQGLVRQSQWPAIAIGGISQANLPDVLKTGVAGASVISMISASENIAKTLAFWKQLS</sequence>
<comment type="pathway">
    <text evidence="1 9 11">Cofactor biosynthesis; thiamine diphosphate biosynthesis; thiamine phosphate from 4-amino-2-methyl-5-diphosphomethylpyrimidine and 4-methyl-5-(2-phosphoethyl)-thiazole: step 1/1.</text>
</comment>
<feature type="binding site" evidence="9">
    <location>
        <position position="76"/>
    </location>
    <ligand>
        <name>4-amino-2-methyl-5-(diphosphooxymethyl)pyrimidine</name>
        <dbReference type="ChEBI" id="CHEBI:57841"/>
    </ligand>
</feature>
<comment type="catalytic activity">
    <reaction evidence="8 9 10">
        <text>2-[(2R,5Z)-2-carboxy-4-methylthiazol-5(2H)-ylidene]ethyl phosphate + 4-amino-2-methyl-5-(diphosphooxymethyl)pyrimidine + 2 H(+) = thiamine phosphate + CO2 + diphosphate</text>
        <dbReference type="Rhea" id="RHEA:47844"/>
        <dbReference type="ChEBI" id="CHEBI:15378"/>
        <dbReference type="ChEBI" id="CHEBI:16526"/>
        <dbReference type="ChEBI" id="CHEBI:33019"/>
        <dbReference type="ChEBI" id="CHEBI:37575"/>
        <dbReference type="ChEBI" id="CHEBI:57841"/>
        <dbReference type="ChEBI" id="CHEBI:62899"/>
        <dbReference type="EC" id="2.5.1.3"/>
    </reaction>
</comment>
<reference evidence="13 14" key="1">
    <citation type="submission" date="2019-03" db="EMBL/GenBank/DDBJ databases">
        <title>Complete Genome Sequence of Leuconostoc kimchii strain NKJ218 Isolated from Homemade Kimchi.</title>
        <authorList>
            <person name="Jung J.Y."/>
            <person name="Jin H.M."/>
            <person name="Jung J.-W."/>
            <person name="Lee S.-Y."/>
            <person name="Ryu B.-G."/>
            <person name="Han S.-S."/>
            <person name="Kang H.K."/>
            <person name="Choi H.W."/>
            <person name="Chung E.J."/>
            <person name="Choi K.-M."/>
        </authorList>
    </citation>
    <scope>NUCLEOTIDE SEQUENCE [LARGE SCALE GENOMIC DNA]</scope>
    <source>
        <strain evidence="13 14">NKJ218</strain>
    </source>
</reference>
<protein>
    <recommendedName>
        <fullName evidence="9">Thiamine-phosphate synthase</fullName>
        <shortName evidence="9">TP synthase</shortName>
        <shortName evidence="9">TPS</shortName>
        <ecNumber evidence="9">2.5.1.3</ecNumber>
    </recommendedName>
    <alternativeName>
        <fullName evidence="9">Thiamine-phosphate pyrophosphorylase</fullName>
        <shortName evidence="9">TMP pyrophosphorylase</shortName>
        <shortName evidence="9">TMP-PPase</shortName>
    </alternativeName>
</protein>
<feature type="binding site" evidence="9">
    <location>
        <position position="77"/>
    </location>
    <ligand>
        <name>Mg(2+)</name>
        <dbReference type="ChEBI" id="CHEBI:18420"/>
    </ligand>
</feature>
<feature type="binding site" evidence="9">
    <location>
        <position position="114"/>
    </location>
    <ligand>
        <name>4-amino-2-methyl-5-(diphosphooxymethyl)pyrimidine</name>
        <dbReference type="ChEBI" id="CHEBI:57841"/>
    </ligand>
</feature>
<keyword evidence="4 9" id="KW-0460">Magnesium</keyword>
<dbReference type="EMBL" id="CP037939">
    <property type="protein sequence ID" value="QBR47026.1"/>
    <property type="molecule type" value="Genomic_DNA"/>
</dbReference>
<feature type="binding site" evidence="9">
    <location>
        <begin position="192"/>
        <end position="193"/>
    </location>
    <ligand>
        <name>2-[(2R,5Z)-2-carboxy-4-methylthiazol-5(2H)-ylidene]ethyl phosphate</name>
        <dbReference type="ChEBI" id="CHEBI:62899"/>
    </ligand>
</feature>
<proteinExistence type="inferred from homology"/>
<evidence type="ECO:0000256" key="4">
    <source>
        <dbReference type="ARBA" id="ARBA00022842"/>
    </source>
</evidence>
<comment type="catalytic activity">
    <reaction evidence="6 9 10">
        <text>4-methyl-5-(2-phosphooxyethyl)-thiazole + 4-amino-2-methyl-5-(diphosphooxymethyl)pyrimidine + H(+) = thiamine phosphate + diphosphate</text>
        <dbReference type="Rhea" id="RHEA:22328"/>
        <dbReference type="ChEBI" id="CHEBI:15378"/>
        <dbReference type="ChEBI" id="CHEBI:33019"/>
        <dbReference type="ChEBI" id="CHEBI:37575"/>
        <dbReference type="ChEBI" id="CHEBI:57841"/>
        <dbReference type="ChEBI" id="CHEBI:58296"/>
        <dbReference type="EC" id="2.5.1.3"/>
    </reaction>
</comment>
<evidence type="ECO:0000256" key="3">
    <source>
        <dbReference type="ARBA" id="ARBA00022723"/>
    </source>
</evidence>
<dbReference type="CDD" id="cd00564">
    <property type="entry name" value="TMP_TenI"/>
    <property type="match status" value="1"/>
</dbReference>
<dbReference type="Gene3D" id="3.20.20.70">
    <property type="entry name" value="Aldolase class I"/>
    <property type="match status" value="1"/>
</dbReference>
<evidence type="ECO:0000256" key="6">
    <source>
        <dbReference type="ARBA" id="ARBA00047334"/>
    </source>
</evidence>
<feature type="binding site" evidence="9">
    <location>
        <position position="144"/>
    </location>
    <ligand>
        <name>4-amino-2-methyl-5-(diphosphooxymethyl)pyrimidine</name>
        <dbReference type="ChEBI" id="CHEBI:57841"/>
    </ligand>
</feature>
<evidence type="ECO:0000256" key="8">
    <source>
        <dbReference type="ARBA" id="ARBA00047883"/>
    </source>
</evidence>
<evidence type="ECO:0000256" key="2">
    <source>
        <dbReference type="ARBA" id="ARBA00022679"/>
    </source>
</evidence>
<keyword evidence="3 9" id="KW-0479">Metal-binding</keyword>
<organism evidence="13 14">
    <name type="scientific">Leuconostoc kimchii</name>
    <dbReference type="NCBI Taxonomy" id="136609"/>
    <lineage>
        <taxon>Bacteria</taxon>
        <taxon>Bacillati</taxon>
        <taxon>Bacillota</taxon>
        <taxon>Bacilli</taxon>
        <taxon>Lactobacillales</taxon>
        <taxon>Lactobacillaceae</taxon>
        <taxon>Leuconostoc</taxon>
    </lineage>
</organism>
<feature type="domain" description="Thiamine phosphate synthase/TenI" evidence="12">
    <location>
        <begin position="11"/>
        <end position="195"/>
    </location>
</feature>
<evidence type="ECO:0000256" key="9">
    <source>
        <dbReference type="HAMAP-Rule" id="MF_00097"/>
    </source>
</evidence>
<dbReference type="RefSeq" id="WP_013103158.1">
    <property type="nucleotide sequence ID" value="NZ_CP037939.1"/>
</dbReference>
<evidence type="ECO:0000256" key="1">
    <source>
        <dbReference type="ARBA" id="ARBA00005165"/>
    </source>
</evidence>
<comment type="function">
    <text evidence="9">Condenses 4-methyl-5-(beta-hydroxyethyl)thiazole monophosphate (THZ-P) and 2-methyl-4-amino-5-hydroxymethyl pyrimidine pyrophosphate (HMP-PP) to form thiamine monophosphate (TMP).</text>
</comment>
<dbReference type="EC" id="2.5.1.3" evidence="9"/>
<keyword evidence="14" id="KW-1185">Reference proteome</keyword>
<evidence type="ECO:0000256" key="7">
    <source>
        <dbReference type="ARBA" id="ARBA00047851"/>
    </source>
</evidence>
<dbReference type="InterPro" id="IPR022998">
    <property type="entry name" value="ThiamineP_synth_TenI"/>
</dbReference>
<keyword evidence="2 9" id="KW-0808">Transferase</keyword>
<evidence type="ECO:0000259" key="12">
    <source>
        <dbReference type="Pfam" id="PF02581"/>
    </source>
</evidence>
<dbReference type="PANTHER" id="PTHR20857">
    <property type="entry name" value="THIAMINE-PHOSPHATE PYROPHOSPHORYLASE"/>
    <property type="match status" value="1"/>
</dbReference>
<feature type="binding site" evidence="9">
    <location>
        <position position="172"/>
    </location>
    <ligand>
        <name>2-[(2R,5Z)-2-carboxy-4-methylthiazol-5(2H)-ylidene]ethyl phosphate</name>
        <dbReference type="ChEBI" id="CHEBI:62899"/>
    </ligand>
</feature>
<keyword evidence="5 9" id="KW-0784">Thiamine biosynthesis</keyword>
<evidence type="ECO:0000313" key="14">
    <source>
        <dbReference type="Proteomes" id="UP000295756"/>
    </source>
</evidence>
<dbReference type="SUPFAM" id="SSF51391">
    <property type="entry name" value="Thiamin phosphate synthase"/>
    <property type="match status" value="1"/>
</dbReference>
<accession>A0ABX5SI58</accession>
<evidence type="ECO:0000256" key="11">
    <source>
        <dbReference type="RuleBase" id="RU004253"/>
    </source>
</evidence>
<evidence type="ECO:0000256" key="5">
    <source>
        <dbReference type="ARBA" id="ARBA00022977"/>
    </source>
</evidence>
<dbReference type="PANTHER" id="PTHR20857:SF15">
    <property type="entry name" value="THIAMINE-PHOSPHATE SYNTHASE"/>
    <property type="match status" value="1"/>
</dbReference>
<comment type="similarity">
    <text evidence="9 10">Belongs to the thiamine-phosphate synthase family.</text>
</comment>
<name>A0ABX5SI58_9LACO</name>
<feature type="binding site" evidence="9">
    <location>
        <position position="96"/>
    </location>
    <ligand>
        <name>Mg(2+)</name>
        <dbReference type="ChEBI" id="CHEBI:18420"/>
    </ligand>
</feature>
<dbReference type="Proteomes" id="UP000295756">
    <property type="component" value="Chromosome"/>
</dbReference>
<dbReference type="NCBIfam" id="TIGR00693">
    <property type="entry name" value="thiE"/>
    <property type="match status" value="1"/>
</dbReference>
<comment type="cofactor">
    <cofactor evidence="9">
        <name>Mg(2+)</name>
        <dbReference type="ChEBI" id="CHEBI:18420"/>
    </cofactor>
    <text evidence="9">Binds 1 Mg(2+) ion per subunit.</text>
</comment>
<dbReference type="Pfam" id="PF02581">
    <property type="entry name" value="TMP-TENI"/>
    <property type="match status" value="1"/>
</dbReference>